<feature type="domain" description="RNase H type-1" evidence="8">
    <location>
        <begin position="63"/>
        <end position="200"/>
    </location>
</feature>
<dbReference type="Gene3D" id="3.30.420.10">
    <property type="entry name" value="Ribonuclease H-like superfamily/Ribonuclease H"/>
    <property type="match status" value="1"/>
</dbReference>
<comment type="similarity">
    <text evidence="2">Belongs to the RNase H family.</text>
</comment>
<dbReference type="GO" id="GO:0043137">
    <property type="term" value="P:DNA replication, removal of RNA primer"/>
    <property type="evidence" value="ECO:0007669"/>
    <property type="project" value="TreeGrafter"/>
</dbReference>
<gene>
    <name evidence="9" type="primary">gag-pol_1</name>
    <name evidence="9" type="ORF">g.41302</name>
</gene>
<dbReference type="CDD" id="cd09276">
    <property type="entry name" value="Rnase_HI_RT_non_LTR"/>
    <property type="match status" value="1"/>
</dbReference>
<keyword evidence="6" id="KW-0255">Endonuclease</keyword>
<proteinExistence type="inferred from homology"/>
<keyword evidence="5" id="KW-0479">Metal-binding</keyword>
<organism evidence="9">
    <name type="scientific">Fopius arisanus</name>
    <dbReference type="NCBI Taxonomy" id="64838"/>
    <lineage>
        <taxon>Eukaryota</taxon>
        <taxon>Metazoa</taxon>
        <taxon>Ecdysozoa</taxon>
        <taxon>Arthropoda</taxon>
        <taxon>Hexapoda</taxon>
        <taxon>Insecta</taxon>
        <taxon>Pterygota</taxon>
        <taxon>Neoptera</taxon>
        <taxon>Endopterygota</taxon>
        <taxon>Hymenoptera</taxon>
        <taxon>Apocrita</taxon>
        <taxon>Ichneumonoidea</taxon>
        <taxon>Braconidae</taxon>
        <taxon>Opiinae</taxon>
        <taxon>Fopius</taxon>
    </lineage>
</organism>
<dbReference type="GO" id="GO:0004523">
    <property type="term" value="F:RNA-DNA hybrid ribonuclease activity"/>
    <property type="evidence" value="ECO:0007669"/>
    <property type="project" value="UniProtKB-EC"/>
</dbReference>
<evidence type="ECO:0000256" key="6">
    <source>
        <dbReference type="ARBA" id="ARBA00022759"/>
    </source>
</evidence>
<dbReference type="InterPro" id="IPR002156">
    <property type="entry name" value="RNaseH_domain"/>
</dbReference>
<dbReference type="InterPro" id="IPR012337">
    <property type="entry name" value="RNaseH-like_sf"/>
</dbReference>
<dbReference type="GO" id="GO:0046872">
    <property type="term" value="F:metal ion binding"/>
    <property type="evidence" value="ECO:0007669"/>
    <property type="project" value="UniProtKB-KW"/>
</dbReference>
<protein>
    <recommendedName>
        <fullName evidence="3">ribonuclease H</fullName>
        <ecNumber evidence="3">3.1.26.4</ecNumber>
    </recommendedName>
</protein>
<evidence type="ECO:0000256" key="7">
    <source>
        <dbReference type="ARBA" id="ARBA00022801"/>
    </source>
</evidence>
<evidence type="ECO:0000256" key="5">
    <source>
        <dbReference type="ARBA" id="ARBA00022723"/>
    </source>
</evidence>
<dbReference type="EMBL" id="GBYB01013437">
    <property type="protein sequence ID" value="JAG83204.1"/>
    <property type="molecule type" value="Transcribed_RNA"/>
</dbReference>
<dbReference type="PROSITE" id="PS50879">
    <property type="entry name" value="RNASE_H_1"/>
    <property type="match status" value="1"/>
</dbReference>
<dbReference type="PANTHER" id="PTHR10642">
    <property type="entry name" value="RIBONUCLEASE H1"/>
    <property type="match status" value="1"/>
</dbReference>
<dbReference type="SUPFAM" id="SSF53098">
    <property type="entry name" value="Ribonuclease H-like"/>
    <property type="match status" value="1"/>
</dbReference>
<dbReference type="EC" id="3.1.26.4" evidence="3"/>
<evidence type="ECO:0000313" key="9">
    <source>
        <dbReference type="EMBL" id="JAG83204.1"/>
    </source>
</evidence>
<evidence type="ECO:0000256" key="3">
    <source>
        <dbReference type="ARBA" id="ARBA00012180"/>
    </source>
</evidence>
<reference evidence="9" key="1">
    <citation type="submission" date="2015-01" db="EMBL/GenBank/DDBJ databases">
        <title>Transcriptome Assembly of Fopius arisanus.</title>
        <authorList>
            <person name="Geib S."/>
        </authorList>
    </citation>
    <scope>NUCLEOTIDE SEQUENCE</scope>
</reference>
<sequence>MIKCICEVLPLKESLYIDSNYHIFTHSFDAYIVPIVLNDNLGRSAQEVKETNRVVNEELQRFHQDYYRVFTDGSKNRNNNYVGAACVCPELNTRISTTLNRHSSSYTAECIALTLALKFIKENPGHKYAILTDSLSACQELNSGKLAVKTNPFSTEIRQLFIEITKESNPPSEISIIWIPSHCGIEGNEEADKLAGEAEDDSSNEFRVPFTDFRALFKREERTETSNKIVEIGKKKGAEYFELFYKESARPWYGKCKLSRECIVTVNRVRANHYHLAASLARVGISNDPSCSCGAESQTFDHILWHCPRYDQQRNKLVDRLIKKEFPRPYTTKKFLDATDFRYIEEICKYLNDCQIQI</sequence>
<evidence type="ECO:0000256" key="1">
    <source>
        <dbReference type="ARBA" id="ARBA00000077"/>
    </source>
</evidence>
<dbReference type="Pfam" id="PF00075">
    <property type="entry name" value="RNase_H"/>
    <property type="match status" value="1"/>
</dbReference>
<dbReference type="InterPro" id="IPR050092">
    <property type="entry name" value="RNase_H"/>
</dbReference>
<dbReference type="AlphaFoldDB" id="A0A0C9RJJ9"/>
<evidence type="ECO:0000259" key="8">
    <source>
        <dbReference type="PROSITE" id="PS50879"/>
    </source>
</evidence>
<comment type="catalytic activity">
    <reaction evidence="1">
        <text>Endonucleolytic cleavage to 5'-phosphomonoester.</text>
        <dbReference type="EC" id="3.1.26.4"/>
    </reaction>
</comment>
<accession>A0A0C9RJJ9</accession>
<evidence type="ECO:0000256" key="4">
    <source>
        <dbReference type="ARBA" id="ARBA00022722"/>
    </source>
</evidence>
<name>A0A0C9RJJ9_9HYME</name>
<keyword evidence="4" id="KW-0540">Nuclease</keyword>
<evidence type="ECO:0000256" key="2">
    <source>
        <dbReference type="ARBA" id="ARBA00005300"/>
    </source>
</evidence>
<keyword evidence="7" id="KW-0378">Hydrolase</keyword>
<dbReference type="InterPro" id="IPR036397">
    <property type="entry name" value="RNaseH_sf"/>
</dbReference>
<dbReference type="GO" id="GO:0003676">
    <property type="term" value="F:nucleic acid binding"/>
    <property type="evidence" value="ECO:0007669"/>
    <property type="project" value="InterPro"/>
</dbReference>
<dbReference type="PANTHER" id="PTHR10642:SF26">
    <property type="entry name" value="RIBONUCLEASE H1"/>
    <property type="match status" value="1"/>
</dbReference>